<dbReference type="Proteomes" id="UP000236642">
    <property type="component" value="Unassembled WGS sequence"/>
</dbReference>
<dbReference type="InterPro" id="IPR005158">
    <property type="entry name" value="BTAD"/>
</dbReference>
<dbReference type="AlphaFoldDB" id="A0A2H5Y555"/>
<accession>A0A2H5Y555</accession>
<dbReference type="SUPFAM" id="SSF48452">
    <property type="entry name" value="TPR-like"/>
    <property type="match status" value="2"/>
</dbReference>
<dbReference type="Gene3D" id="1.10.10.10">
    <property type="entry name" value="Winged helix-like DNA-binding domain superfamily/Winged helix DNA-binding domain"/>
    <property type="match status" value="1"/>
</dbReference>
<dbReference type="PANTHER" id="PTHR35807">
    <property type="entry name" value="TRANSCRIPTIONAL REGULATOR REDD-RELATED"/>
    <property type="match status" value="1"/>
</dbReference>
<dbReference type="SUPFAM" id="SSF46894">
    <property type="entry name" value="C-terminal effector domain of the bipartite response regulators"/>
    <property type="match status" value="1"/>
</dbReference>
<dbReference type="EC" id="2.7.11.1" evidence="2"/>
<dbReference type="InterPro" id="IPR011990">
    <property type="entry name" value="TPR-like_helical_dom_sf"/>
</dbReference>
<dbReference type="GO" id="GO:0006355">
    <property type="term" value="P:regulation of DNA-templated transcription"/>
    <property type="evidence" value="ECO:0007669"/>
    <property type="project" value="InterPro"/>
</dbReference>
<evidence type="ECO:0000313" key="2">
    <source>
        <dbReference type="EMBL" id="GBD08575.1"/>
    </source>
</evidence>
<dbReference type="EMBL" id="BEHY01000012">
    <property type="protein sequence ID" value="GBD08575.1"/>
    <property type="molecule type" value="Genomic_DNA"/>
</dbReference>
<dbReference type="InterPro" id="IPR059106">
    <property type="entry name" value="WHD_MalT"/>
</dbReference>
<comment type="caution">
    <text evidence="2">The sequence shown here is derived from an EMBL/GenBank/DDBJ whole genome shotgun (WGS) entry which is preliminary data.</text>
</comment>
<keyword evidence="2" id="KW-0418">Kinase</keyword>
<proteinExistence type="predicted"/>
<sequence length="1090" mass="122381">MALEDRIARSRLIPPRPRPTWVRRPRIEARLREALQAPVTVVRADPGYGKTTAVAQMVHYGSWPAAWYSLAETDQDPLLFLAHLIAAAQTLDPGCGARALTLLQSPGGGAQHGPAVIDTLANELLDRLSREALLILDDYHLVEGPEINPLVERLIEQMPPTLHLILLTRQTPAFRNLVRWRAYGEVQEITTADLAFTPEEVQALFTAHGVPLPPEAIHRLAEETEGWIIALLMILHRLRESGREPLEILLERIPDTLPDLFDYFAGEVLSRQPPEIQRFLLQTSILAELDPEACAAVLENPEDRALLPLIEGRGLFLSVSGGGRYRYHHLFQEFLQRQARVRLGNLQPLHRRAAAFYHQRRQWESAIAHLIAAEAFEEAAGLLATVAGGMIQQGRYSTLAAWIDRLPPAVVETDGELLRHRGDAARLLSRFEEALAWYERARQVAARQGDSMGEADAWTGQALVFLDTVQPNRAAPLLREALRRVRRGAPEARLRLLGLMAENLLNAGRLSRADLLLALLQRRDPAVLPPDVEARLRIRQGRLAQARLQVESLMRAAPWGTDRQRIPRSHREATVLMAWIGAMTGEGEMARRYAEQGLRIGRDLRSPIIECVALARLGHGWLSGPDYDLRRAEEAYQESLRAAEAIRVPRFEVEAHMGLTVVEGLKGRPGLAIAHGRRGLEILEEAGDAYLATAVWLALGIAGLWNGDPRAIEWLEAAIRAGSRCGERYFSTLARLWQAWALLRQGERSASLLPLKAALETIQAEGYAFMLTGTPMLGLRDPGARLLLLQTALGARLASDYLGTLWSQALQASTSHAPFGPWALPPGENRPHPPLYIQTLGPFRVWRGLYEIPAEAWGRTRARRLFQFLIVHRRRPVHREEILEALWPDRDPASAALELRVTLHALHRALEPTRRPGQPPFYVIREGEFLRLNPHAILHIDADLFVSLLARAQEREPFAPDEALSGQRQALALMQGEFLEECRYEDWVIPEREYLSALYLSAAEQVAKALAARNAWEEVIPIAQRILERDPYHEAACGLLVQGYWALGQRALAVRTYERFRQRMRKELGVEPTFSLAALREGPPPSLHER</sequence>
<name>A0A2H5Y555_9CHLR</name>
<dbReference type="SMART" id="SM01043">
    <property type="entry name" value="BTAD"/>
    <property type="match status" value="1"/>
</dbReference>
<reference evidence="3" key="1">
    <citation type="submission" date="2017-09" db="EMBL/GenBank/DDBJ databases">
        <title>Metaegenomics of thermophilic ammonia-oxidizing enrichment culture.</title>
        <authorList>
            <person name="Kato S."/>
            <person name="Suzuki K."/>
        </authorList>
    </citation>
    <scope>NUCLEOTIDE SEQUENCE [LARGE SCALE GENOMIC DNA]</scope>
</reference>
<dbReference type="InterPro" id="IPR016032">
    <property type="entry name" value="Sig_transdc_resp-reg_C-effctor"/>
</dbReference>
<dbReference type="Gene3D" id="1.25.40.10">
    <property type="entry name" value="Tetratricopeptide repeat domain"/>
    <property type="match status" value="3"/>
</dbReference>
<dbReference type="InterPro" id="IPR051677">
    <property type="entry name" value="AfsR-DnrI-RedD_regulator"/>
</dbReference>
<feature type="domain" description="Bacterial transcriptional activator" evidence="1">
    <location>
        <begin position="940"/>
        <end position="1081"/>
    </location>
</feature>
<dbReference type="InterPro" id="IPR027417">
    <property type="entry name" value="P-loop_NTPase"/>
</dbReference>
<dbReference type="Pfam" id="PF25873">
    <property type="entry name" value="WHD_MalT"/>
    <property type="match status" value="1"/>
</dbReference>
<dbReference type="GO" id="GO:0003677">
    <property type="term" value="F:DNA binding"/>
    <property type="evidence" value="ECO:0007669"/>
    <property type="project" value="InterPro"/>
</dbReference>
<dbReference type="Pfam" id="PF03704">
    <property type="entry name" value="BTAD"/>
    <property type="match status" value="1"/>
</dbReference>
<gene>
    <name evidence="2" type="primary">pknK_2</name>
    <name evidence="2" type="ORF">HRbin22_00815</name>
</gene>
<evidence type="ECO:0000259" key="1">
    <source>
        <dbReference type="SMART" id="SM01043"/>
    </source>
</evidence>
<evidence type="ECO:0000313" key="3">
    <source>
        <dbReference type="Proteomes" id="UP000236642"/>
    </source>
</evidence>
<dbReference type="Gene3D" id="3.40.50.300">
    <property type="entry name" value="P-loop containing nucleotide triphosphate hydrolases"/>
    <property type="match status" value="1"/>
</dbReference>
<dbReference type="GO" id="GO:0004674">
    <property type="term" value="F:protein serine/threonine kinase activity"/>
    <property type="evidence" value="ECO:0007669"/>
    <property type="project" value="UniProtKB-EC"/>
</dbReference>
<protein>
    <submittedName>
        <fullName evidence="2">Serine/threonine-protein kinase PknK</fullName>
        <ecNumber evidence="2">2.7.11.1</ecNumber>
    </submittedName>
</protein>
<organism evidence="2 3">
    <name type="scientific">Candidatus Thermoflexus japonica</name>
    <dbReference type="NCBI Taxonomy" id="2035417"/>
    <lineage>
        <taxon>Bacteria</taxon>
        <taxon>Bacillati</taxon>
        <taxon>Chloroflexota</taxon>
        <taxon>Thermoflexia</taxon>
        <taxon>Thermoflexales</taxon>
        <taxon>Thermoflexaceae</taxon>
        <taxon>Thermoflexus</taxon>
    </lineage>
</organism>
<dbReference type="SUPFAM" id="SSF52540">
    <property type="entry name" value="P-loop containing nucleoside triphosphate hydrolases"/>
    <property type="match status" value="1"/>
</dbReference>
<keyword evidence="2" id="KW-0808">Transferase</keyword>
<dbReference type="PANTHER" id="PTHR35807:SF2">
    <property type="entry name" value="TRANSCRIPTIONAL ACTIVATOR DOMAIN"/>
    <property type="match status" value="1"/>
</dbReference>
<dbReference type="InterPro" id="IPR036388">
    <property type="entry name" value="WH-like_DNA-bd_sf"/>
</dbReference>